<protein>
    <submittedName>
        <fullName evidence="1">Uncharacterized protein</fullName>
    </submittedName>
</protein>
<reference evidence="1" key="1">
    <citation type="submission" date="2018-11" db="EMBL/GenBank/DDBJ databases">
        <authorList>
            <person name="Grassa J C."/>
        </authorList>
    </citation>
    <scope>NUCLEOTIDE SEQUENCE [LARGE SCALE GENOMIC DNA]</scope>
</reference>
<evidence type="ECO:0000313" key="2">
    <source>
        <dbReference type="Proteomes" id="UP000596661"/>
    </source>
</evidence>
<dbReference type="Proteomes" id="UP000596661">
    <property type="component" value="Chromosome 6"/>
</dbReference>
<organism evidence="1 2">
    <name type="scientific">Cannabis sativa</name>
    <name type="common">Hemp</name>
    <name type="synonym">Marijuana</name>
    <dbReference type="NCBI Taxonomy" id="3483"/>
    <lineage>
        <taxon>Eukaryota</taxon>
        <taxon>Viridiplantae</taxon>
        <taxon>Streptophyta</taxon>
        <taxon>Embryophyta</taxon>
        <taxon>Tracheophyta</taxon>
        <taxon>Spermatophyta</taxon>
        <taxon>Magnoliopsida</taxon>
        <taxon>eudicotyledons</taxon>
        <taxon>Gunneridae</taxon>
        <taxon>Pentapetalae</taxon>
        <taxon>rosids</taxon>
        <taxon>fabids</taxon>
        <taxon>Rosales</taxon>
        <taxon>Cannabaceae</taxon>
        <taxon>Cannabis</taxon>
    </lineage>
</organism>
<sequence>MPENIATMVVEVGDENHHDNWSHVEFASLFIDDHDVSKASLVLFEYYYNYNKDNYGSRLFCCDVWVVNKYDHNHSQDYSWNKLEFTINLDKRFKALGFLSEFIILVISSNKPILFDIRSQQYNCCLQIDGGDDISIRSHVGTYMENFLTLNDISNH</sequence>
<reference evidence="1" key="2">
    <citation type="submission" date="2021-03" db="UniProtKB">
        <authorList>
            <consortium name="EnsemblPlants"/>
        </authorList>
    </citation>
    <scope>IDENTIFICATION</scope>
</reference>
<dbReference type="EMBL" id="UZAU01000619">
    <property type="status" value="NOT_ANNOTATED_CDS"/>
    <property type="molecule type" value="Genomic_DNA"/>
</dbReference>
<accession>A0A803PW97</accession>
<dbReference type="AlphaFoldDB" id="A0A803PW97"/>
<proteinExistence type="predicted"/>
<dbReference type="EnsemblPlants" id="evm.model.06.1875">
    <property type="protein sequence ID" value="cds.evm.model.06.1875"/>
    <property type="gene ID" value="evm.TU.06.1875"/>
</dbReference>
<keyword evidence="2" id="KW-1185">Reference proteome</keyword>
<name>A0A803PW97_CANSA</name>
<dbReference type="Gramene" id="evm.model.06.1875">
    <property type="protein sequence ID" value="cds.evm.model.06.1875"/>
    <property type="gene ID" value="evm.TU.06.1875"/>
</dbReference>
<evidence type="ECO:0000313" key="1">
    <source>
        <dbReference type="EnsemblPlants" id="cds.evm.model.06.1875"/>
    </source>
</evidence>